<keyword evidence="2 3" id="KW-0378">Hydrolase</keyword>
<dbReference type="EC" id="3.1.1.-" evidence="3"/>
<evidence type="ECO:0000256" key="4">
    <source>
        <dbReference type="SAM" id="MobiDB-lite"/>
    </source>
</evidence>
<dbReference type="InterPro" id="IPR019826">
    <property type="entry name" value="Carboxylesterase_B_AS"/>
</dbReference>
<dbReference type="PROSITE" id="PS00122">
    <property type="entry name" value="CARBOXYLESTERASE_B_1"/>
    <property type="match status" value="1"/>
</dbReference>
<evidence type="ECO:0000256" key="1">
    <source>
        <dbReference type="ARBA" id="ARBA00005964"/>
    </source>
</evidence>
<feature type="compositionally biased region" description="Low complexity" evidence="4">
    <location>
        <begin position="463"/>
        <end position="472"/>
    </location>
</feature>
<reference evidence="6 7" key="1">
    <citation type="submission" date="2022-08" db="EMBL/GenBank/DDBJ databases">
        <authorList>
            <person name="Li F."/>
        </authorList>
    </citation>
    <scope>NUCLEOTIDE SEQUENCE [LARGE SCALE GENOMIC DNA]</scope>
    <source>
        <strain evidence="6 7">10F1B-8-1</strain>
    </source>
</reference>
<dbReference type="InterPro" id="IPR050309">
    <property type="entry name" value="Type-B_Carboxylest/Lipase"/>
</dbReference>
<gene>
    <name evidence="6" type="ORF">NUH29_10800</name>
</gene>
<feature type="domain" description="Carboxylesterase type B" evidence="5">
    <location>
        <begin position="8"/>
        <end position="441"/>
    </location>
</feature>
<dbReference type="InterPro" id="IPR002018">
    <property type="entry name" value="CarbesteraseB"/>
</dbReference>
<evidence type="ECO:0000259" key="5">
    <source>
        <dbReference type="Pfam" id="PF00135"/>
    </source>
</evidence>
<organism evidence="6 7">
    <name type="scientific">Protaetiibacter mangrovi</name>
    <dbReference type="NCBI Taxonomy" id="2970926"/>
    <lineage>
        <taxon>Bacteria</taxon>
        <taxon>Bacillati</taxon>
        <taxon>Actinomycetota</taxon>
        <taxon>Actinomycetes</taxon>
        <taxon>Micrococcales</taxon>
        <taxon>Microbacteriaceae</taxon>
        <taxon>Protaetiibacter</taxon>
    </lineage>
</organism>
<protein>
    <recommendedName>
        <fullName evidence="3">Carboxylic ester hydrolase</fullName>
        <ecNumber evidence="3">3.1.1.-</ecNumber>
    </recommendedName>
</protein>
<comment type="caution">
    <text evidence="6">The sequence shown here is derived from an EMBL/GenBank/DDBJ whole genome shotgun (WGS) entry which is preliminary data.</text>
</comment>
<proteinExistence type="inferred from homology"/>
<comment type="similarity">
    <text evidence="1 3">Belongs to the type-B carboxylesterase/lipase family.</text>
</comment>
<sequence>MRGPDDRPTATISTGALTGTSGDGWNRFLGIPYAKPPFGELRFRLPQPVERWLGVRDAVEFGPTAPQLPYRAGAAELLRSLVIPGDDILTVNVWAPAGAAGAPVMLWVHGGALERGTSALELYDGAPFARDGVVFVSMNYRLGAEGFSVLPGIPRNLGLEDVAAAFEWVHREIGAFGGDPTRITLAGESAGGALVAALLMRPGVAERVAGAIVESGPLVAEPPERAGRVTRELATVMRRPATAESFREVAPTELLAARSAQSAGSTPLSGTPGFTLCLDPASLPVSPVDGLAAVDAPLVIGTNTDEYRLWLDPAALARIGSVKLRLAALATRMPGRAVRAYRDAWPDASPGELLGQLATDRLLRADAVAVAEARAAATHLYEFTWPSPVRDLRAAHALELGFVFDALDTDDARRMAGDAAPQALADRMHGDWVRFVTQQSPGWSPFRDGGRVRRYDTETTEVPLPRAEALATLRRRRPHPDGRRGGAGAKPTPPRT</sequence>
<evidence type="ECO:0000256" key="3">
    <source>
        <dbReference type="RuleBase" id="RU361235"/>
    </source>
</evidence>
<dbReference type="SUPFAM" id="SSF53474">
    <property type="entry name" value="alpha/beta-Hydrolases"/>
    <property type="match status" value="1"/>
</dbReference>
<dbReference type="EMBL" id="JANTHX010000007">
    <property type="protein sequence ID" value="MCS0500035.1"/>
    <property type="molecule type" value="Genomic_DNA"/>
</dbReference>
<keyword evidence="7" id="KW-1185">Reference proteome</keyword>
<evidence type="ECO:0000313" key="6">
    <source>
        <dbReference type="EMBL" id="MCS0500035.1"/>
    </source>
</evidence>
<evidence type="ECO:0000313" key="7">
    <source>
        <dbReference type="Proteomes" id="UP001205337"/>
    </source>
</evidence>
<evidence type="ECO:0000256" key="2">
    <source>
        <dbReference type="ARBA" id="ARBA00022801"/>
    </source>
</evidence>
<dbReference type="Pfam" id="PF00135">
    <property type="entry name" value="COesterase"/>
    <property type="match status" value="1"/>
</dbReference>
<dbReference type="Proteomes" id="UP001205337">
    <property type="component" value="Unassembled WGS sequence"/>
</dbReference>
<accession>A0ABT1ZHH1</accession>
<name>A0ABT1ZHH1_9MICO</name>
<feature type="region of interest" description="Disordered" evidence="4">
    <location>
        <begin position="457"/>
        <end position="496"/>
    </location>
</feature>
<dbReference type="PANTHER" id="PTHR11559">
    <property type="entry name" value="CARBOXYLESTERASE"/>
    <property type="match status" value="1"/>
</dbReference>
<dbReference type="InterPro" id="IPR029058">
    <property type="entry name" value="AB_hydrolase_fold"/>
</dbReference>
<dbReference type="Gene3D" id="3.40.50.1820">
    <property type="entry name" value="alpha/beta hydrolase"/>
    <property type="match status" value="1"/>
</dbReference>
<dbReference type="RefSeq" id="WP_258799127.1">
    <property type="nucleotide sequence ID" value="NZ_JANTHX010000007.1"/>
</dbReference>